<dbReference type="RefSeq" id="WP_110652267.1">
    <property type="nucleotide sequence ID" value="NZ_QJRN01000007.1"/>
</dbReference>
<gene>
    <name evidence="1" type="ORF">DMX08_13620</name>
</gene>
<dbReference type="AlphaFoldDB" id="A0A9Q6IG97"/>
<protein>
    <submittedName>
        <fullName evidence="1">Uncharacterized protein</fullName>
    </submittedName>
</protein>
<accession>A0A9Q6IG97</accession>
<reference evidence="1 2" key="1">
    <citation type="submission" date="2018-06" db="EMBL/GenBank/DDBJ databases">
        <title>Pseudomonas diversity within urban Lake Michigan freshwaters.</title>
        <authorList>
            <person name="Batrich M."/>
            <person name="Hatzopoulos T."/>
            <person name="Putonti C."/>
        </authorList>
    </citation>
    <scope>NUCLEOTIDE SEQUENCE [LARGE SCALE GENOMIC DNA]</scope>
    <source>
        <strain evidence="1 2">MB-090624</strain>
    </source>
</reference>
<dbReference type="Gene3D" id="3.20.20.370">
    <property type="entry name" value="Glycoside hydrolase/deacetylase"/>
    <property type="match status" value="1"/>
</dbReference>
<dbReference type="InterPro" id="IPR054492">
    <property type="entry name" value="WbmS-like"/>
</dbReference>
<sequence>MNLFSKISEISTKDDLSWSNRLFLTLDIDWANDDVINHSIDLVEEFDVPATWFITHNTPVLERLRNNPKFELGIHPNFNPLLKGDFTNGTTASEVIDRLMQLVPEATSVRSHFMTQSSYLISLFSEKGLTHECNHFIPEQANIELKPWEHWLNMTKVPYFWEDDVVCLSKNNSDLCTLKKREGLKVFDFHPIHLFLNTSDISLYNECRNFLSDTKLLSKKINRGNGSASWLKILLSQ</sequence>
<proteinExistence type="predicted"/>
<evidence type="ECO:0000313" key="1">
    <source>
        <dbReference type="EMBL" id="PYC37328.1"/>
    </source>
</evidence>
<organism evidence="1 2">
    <name type="scientific">Pseudomonas protegens</name>
    <dbReference type="NCBI Taxonomy" id="380021"/>
    <lineage>
        <taxon>Bacteria</taxon>
        <taxon>Pseudomonadati</taxon>
        <taxon>Pseudomonadota</taxon>
        <taxon>Gammaproteobacteria</taxon>
        <taxon>Pseudomonadales</taxon>
        <taxon>Pseudomonadaceae</taxon>
        <taxon>Pseudomonas</taxon>
    </lineage>
</organism>
<dbReference type="EMBL" id="QJRN01000007">
    <property type="protein sequence ID" value="PYC37328.1"/>
    <property type="molecule type" value="Genomic_DNA"/>
</dbReference>
<name>A0A9Q6IG97_9PSED</name>
<evidence type="ECO:0000313" key="2">
    <source>
        <dbReference type="Proteomes" id="UP000248188"/>
    </source>
</evidence>
<comment type="caution">
    <text evidence="1">The sequence shown here is derived from an EMBL/GenBank/DDBJ whole genome shotgun (WGS) entry which is preliminary data.</text>
</comment>
<dbReference type="Proteomes" id="UP000248188">
    <property type="component" value="Unassembled WGS sequence"/>
</dbReference>
<dbReference type="Pfam" id="PF22537">
    <property type="entry name" value="WbmS-like"/>
    <property type="match status" value="1"/>
</dbReference>